<accession>A0ABQ9JMM6</accession>
<dbReference type="InterPro" id="IPR015915">
    <property type="entry name" value="Kelch-typ_b-propeller"/>
</dbReference>
<dbReference type="PANTHER" id="PTHR46461">
    <property type="entry name" value="KELCH DOMAIN-CONTAINING PROTEIN 3"/>
    <property type="match status" value="1"/>
</dbReference>
<dbReference type="Pfam" id="PF07646">
    <property type="entry name" value="Kelch_2"/>
    <property type="match status" value="1"/>
</dbReference>
<dbReference type="PANTHER" id="PTHR46461:SF1">
    <property type="entry name" value="KELCH DOMAIN-CONTAINING PROTEIN 3"/>
    <property type="match status" value="1"/>
</dbReference>
<proteinExistence type="predicted"/>
<evidence type="ECO:0000313" key="1">
    <source>
        <dbReference type="EMBL" id="KAJ8979199.1"/>
    </source>
</evidence>
<name>A0ABQ9JMM6_9CUCU</name>
<dbReference type="Proteomes" id="UP001162164">
    <property type="component" value="Unassembled WGS sequence"/>
</dbReference>
<dbReference type="SUPFAM" id="SSF117281">
    <property type="entry name" value="Kelch motif"/>
    <property type="match status" value="1"/>
</dbReference>
<dbReference type="Gene3D" id="2.120.10.80">
    <property type="entry name" value="Kelch-type beta propeller"/>
    <property type="match status" value="1"/>
</dbReference>
<reference evidence="1" key="1">
    <citation type="journal article" date="2023" name="Insect Mol. Biol.">
        <title>Genome sequencing provides insights into the evolution of gene families encoding plant cell wall-degrading enzymes in longhorned beetles.</title>
        <authorList>
            <person name="Shin N.R."/>
            <person name="Okamura Y."/>
            <person name="Kirsch R."/>
            <person name="Pauchet Y."/>
        </authorList>
    </citation>
    <scope>NUCLEOTIDE SEQUENCE</scope>
    <source>
        <strain evidence="1">MMC_N1</strain>
    </source>
</reference>
<evidence type="ECO:0000313" key="2">
    <source>
        <dbReference type="Proteomes" id="UP001162164"/>
    </source>
</evidence>
<dbReference type="EMBL" id="JAPWTJ010000365">
    <property type="protein sequence ID" value="KAJ8979199.1"/>
    <property type="molecule type" value="Genomic_DNA"/>
</dbReference>
<sequence length="272" mass="31502">MRWISYLEGGPKRVNHAAVSVGHKIYSFGGYCTGENSREYASMDVHVLNTTTFRWTKHPVSDLPYFENDDILPYKRPSGPEPTFRDFHTAVCIKDKMYVFGGRGTVFLNRGETQEAYCNELWYLDLKTFVWHNVLVNGNIPIGRRSHSAFMYNEKMYIFGGYNSVLGQHLNDMYEFTPETNTWRKIDCPGEKPCERRRQACVLVGHKVFFFGGTSPQQQPRKASIQTEDVDDKLIDHSDMYILDFRPSLKTLCIIAVRKHKQDESILPHSIK</sequence>
<keyword evidence="2" id="KW-1185">Reference proteome</keyword>
<evidence type="ECO:0008006" key="3">
    <source>
        <dbReference type="Google" id="ProtNLM"/>
    </source>
</evidence>
<comment type="caution">
    <text evidence="1">The sequence shown here is derived from an EMBL/GenBank/DDBJ whole genome shotgun (WGS) entry which is preliminary data.</text>
</comment>
<gene>
    <name evidence="1" type="ORF">NQ317_016834</name>
</gene>
<dbReference type="InterPro" id="IPR052637">
    <property type="entry name" value="KLHDC3-like"/>
</dbReference>
<protein>
    <recommendedName>
        <fullName evidence="3">Kelch domain-containing protein 3</fullName>
    </recommendedName>
</protein>
<dbReference type="Pfam" id="PF24681">
    <property type="entry name" value="Kelch_KLHDC2_KLHL20_DRC7"/>
    <property type="match status" value="1"/>
</dbReference>
<dbReference type="InterPro" id="IPR011498">
    <property type="entry name" value="Kelch_2"/>
</dbReference>
<organism evidence="1 2">
    <name type="scientific">Molorchus minor</name>
    <dbReference type="NCBI Taxonomy" id="1323400"/>
    <lineage>
        <taxon>Eukaryota</taxon>
        <taxon>Metazoa</taxon>
        <taxon>Ecdysozoa</taxon>
        <taxon>Arthropoda</taxon>
        <taxon>Hexapoda</taxon>
        <taxon>Insecta</taxon>
        <taxon>Pterygota</taxon>
        <taxon>Neoptera</taxon>
        <taxon>Endopterygota</taxon>
        <taxon>Coleoptera</taxon>
        <taxon>Polyphaga</taxon>
        <taxon>Cucujiformia</taxon>
        <taxon>Chrysomeloidea</taxon>
        <taxon>Cerambycidae</taxon>
        <taxon>Lamiinae</taxon>
        <taxon>Monochamini</taxon>
        <taxon>Molorchus</taxon>
    </lineage>
</organism>